<proteinExistence type="predicted"/>
<feature type="domain" description="D-alanyl-D-alanine carboxypeptidase-like core" evidence="3">
    <location>
        <begin position="141"/>
        <end position="270"/>
    </location>
</feature>
<dbReference type="SUPFAM" id="SSF55166">
    <property type="entry name" value="Hedgehog/DD-peptidase"/>
    <property type="match status" value="1"/>
</dbReference>
<evidence type="ECO:0000313" key="5">
    <source>
        <dbReference type="Proteomes" id="UP000023561"/>
    </source>
</evidence>
<dbReference type="RefSeq" id="WP_042409522.1">
    <property type="nucleotide sequence ID" value="NZ_BAWO01000031.1"/>
</dbReference>
<keyword evidence="4" id="KW-0378">Hydrolase</keyword>
<evidence type="ECO:0000256" key="2">
    <source>
        <dbReference type="SAM" id="SignalP"/>
    </source>
</evidence>
<evidence type="ECO:0000259" key="3">
    <source>
        <dbReference type="Pfam" id="PF02557"/>
    </source>
</evidence>
<sequence>MKQLCQAIIVLSLVFFSGCSQLNGASSEQEKKLPNAGENDAAHPQSKDNSKKETAENIEAPQTGGKKGAPKTGETTEPELWLEAKYWNIVEVHNGMKVIMNPDNILVLVNKEQSLPSTYKPNDLVVPRVPFSFAEKNVDKRYMRAEAAAALEALFAAARKEGIDLVAASGYRSYVRQQAIFTEEVKEKGREKAVQAVALPGQSEHQTGLAMDITSPSVDYALTTAFGETKEGKWVAEHAHEYGFIIRYPKGKEAVTGYQYEPWHLRYVGKKAAKVIFERNITLEEYFKIVKKI</sequence>
<dbReference type="OrthoDB" id="9792074at2"/>
<dbReference type="GeneID" id="301191273"/>
<dbReference type="InterPro" id="IPR003709">
    <property type="entry name" value="VanY-like_core_dom"/>
</dbReference>
<dbReference type="InterPro" id="IPR058193">
    <property type="entry name" value="VanY/YodJ_core_dom"/>
</dbReference>
<gene>
    <name evidence="4" type="ORF">GCA01S_031_00510</name>
</gene>
<feature type="region of interest" description="Disordered" evidence="1">
    <location>
        <begin position="29"/>
        <end position="75"/>
    </location>
</feature>
<dbReference type="Proteomes" id="UP000023561">
    <property type="component" value="Unassembled WGS sequence"/>
</dbReference>
<keyword evidence="5" id="KW-1185">Reference proteome</keyword>
<keyword evidence="4" id="KW-0645">Protease</keyword>
<dbReference type="CDD" id="cd14852">
    <property type="entry name" value="LD-carboxypeptidase"/>
    <property type="match status" value="1"/>
</dbReference>
<dbReference type="PANTHER" id="PTHR34385:SF1">
    <property type="entry name" value="PEPTIDOGLYCAN L-ALANYL-D-GLUTAMATE ENDOPEPTIDASE CWLK"/>
    <property type="match status" value="1"/>
</dbReference>
<dbReference type="GO" id="GO:0004180">
    <property type="term" value="F:carboxypeptidase activity"/>
    <property type="evidence" value="ECO:0007669"/>
    <property type="project" value="UniProtKB-KW"/>
</dbReference>
<keyword evidence="2" id="KW-0732">Signal</keyword>
<dbReference type="Pfam" id="PF02557">
    <property type="entry name" value="VanY"/>
    <property type="match status" value="1"/>
</dbReference>
<dbReference type="PANTHER" id="PTHR34385">
    <property type="entry name" value="D-ALANYL-D-ALANINE CARBOXYPEPTIDASE"/>
    <property type="match status" value="1"/>
</dbReference>
<keyword evidence="4" id="KW-0121">Carboxypeptidase</keyword>
<evidence type="ECO:0000256" key="1">
    <source>
        <dbReference type="SAM" id="MobiDB-lite"/>
    </source>
</evidence>
<organism evidence="4 5">
    <name type="scientific">Parageobacillus caldoxylosilyticus NBRC 107762</name>
    <dbReference type="NCBI Taxonomy" id="1220594"/>
    <lineage>
        <taxon>Bacteria</taxon>
        <taxon>Bacillati</taxon>
        <taxon>Bacillota</taxon>
        <taxon>Bacilli</taxon>
        <taxon>Bacillales</taxon>
        <taxon>Anoxybacillaceae</taxon>
        <taxon>Saccharococcus</taxon>
    </lineage>
</organism>
<dbReference type="EMBL" id="BAWO01000031">
    <property type="protein sequence ID" value="GAJ40045.1"/>
    <property type="molecule type" value="Genomic_DNA"/>
</dbReference>
<dbReference type="GO" id="GO:0006508">
    <property type="term" value="P:proteolysis"/>
    <property type="evidence" value="ECO:0007669"/>
    <property type="project" value="InterPro"/>
</dbReference>
<comment type="caution">
    <text evidence="4">The sequence shown here is derived from an EMBL/GenBank/DDBJ whole genome shotgun (WGS) entry which is preliminary data.</text>
</comment>
<feature type="compositionally biased region" description="Basic and acidic residues" evidence="1">
    <location>
        <begin position="45"/>
        <end position="55"/>
    </location>
</feature>
<dbReference type="AlphaFoldDB" id="A0A023DFK7"/>
<dbReference type="PROSITE" id="PS51257">
    <property type="entry name" value="PROKAR_LIPOPROTEIN"/>
    <property type="match status" value="1"/>
</dbReference>
<feature type="signal peptide" evidence="2">
    <location>
        <begin position="1"/>
        <end position="22"/>
    </location>
</feature>
<dbReference type="InterPro" id="IPR009045">
    <property type="entry name" value="Zn_M74/Hedgehog-like"/>
</dbReference>
<evidence type="ECO:0000313" key="4">
    <source>
        <dbReference type="EMBL" id="GAJ40045.1"/>
    </source>
</evidence>
<protein>
    <submittedName>
        <fullName evidence="4">Putative carboxypeptidase</fullName>
    </submittedName>
</protein>
<dbReference type="InterPro" id="IPR052179">
    <property type="entry name" value="DD-CPase-like"/>
</dbReference>
<name>A0A023DFK7_9BACL</name>
<accession>A0A023DFK7</accession>
<dbReference type="Gene3D" id="3.30.1380.10">
    <property type="match status" value="1"/>
</dbReference>
<feature type="chain" id="PRO_5038740593" evidence="2">
    <location>
        <begin position="23"/>
        <end position="293"/>
    </location>
</feature>
<reference evidence="4 5" key="1">
    <citation type="submission" date="2014-04" db="EMBL/GenBank/DDBJ databases">
        <title>Whole genome shotgun sequence of Geobacillus caldoxylosilyticus NBRC 107762.</title>
        <authorList>
            <person name="Hosoyama A."/>
            <person name="Hosoyama Y."/>
            <person name="Katano-Makiyama Y."/>
            <person name="Tsuchikane K."/>
            <person name="Ohji S."/>
            <person name="Ichikawa N."/>
            <person name="Yamazoe A."/>
            <person name="Fujita N."/>
        </authorList>
    </citation>
    <scope>NUCLEOTIDE SEQUENCE [LARGE SCALE GENOMIC DNA]</scope>
    <source>
        <strain evidence="4 5">NBRC 107762</strain>
    </source>
</reference>